<evidence type="ECO:0000259" key="1">
    <source>
        <dbReference type="Pfam" id="PF07714"/>
    </source>
</evidence>
<dbReference type="EMBL" id="JAMKFB020000022">
    <property type="protein sequence ID" value="KAL0159275.1"/>
    <property type="molecule type" value="Genomic_DNA"/>
</dbReference>
<reference evidence="2 3" key="1">
    <citation type="submission" date="2024-05" db="EMBL/GenBank/DDBJ databases">
        <title>Genome sequencing and assembly of Indian major carp, Cirrhinus mrigala (Hamilton, 1822).</title>
        <authorList>
            <person name="Mohindra V."/>
            <person name="Chowdhury L.M."/>
            <person name="Lal K."/>
            <person name="Jena J.K."/>
        </authorList>
    </citation>
    <scope>NUCLEOTIDE SEQUENCE [LARGE SCALE GENOMIC DNA]</scope>
    <source>
        <strain evidence="2">CM1030</strain>
        <tissue evidence="2">Blood</tissue>
    </source>
</reference>
<dbReference type="Gene3D" id="1.10.510.10">
    <property type="entry name" value="Transferase(Phosphotransferase) domain 1"/>
    <property type="match status" value="1"/>
</dbReference>
<dbReference type="SUPFAM" id="SSF56112">
    <property type="entry name" value="Protein kinase-like (PK-like)"/>
    <property type="match status" value="1"/>
</dbReference>
<keyword evidence="3" id="KW-1185">Reference proteome</keyword>
<dbReference type="Pfam" id="PF07714">
    <property type="entry name" value="PK_Tyr_Ser-Thr"/>
    <property type="match status" value="1"/>
</dbReference>
<accession>A0ABD0NB30</accession>
<sequence length="49" mass="5405">LQEGKLKLSPPQGCPSRVFKLMVRCWAASPKDRLSFSDITTALSDLPSE</sequence>
<dbReference type="InterPro" id="IPR001245">
    <property type="entry name" value="Ser-Thr/Tyr_kinase_cat_dom"/>
</dbReference>
<gene>
    <name evidence="2" type="ORF">M9458_043000</name>
</gene>
<comment type="caution">
    <text evidence="2">The sequence shown here is derived from an EMBL/GenBank/DDBJ whole genome shotgun (WGS) entry which is preliminary data.</text>
</comment>
<dbReference type="AlphaFoldDB" id="A0ABD0NB30"/>
<dbReference type="InterPro" id="IPR011009">
    <property type="entry name" value="Kinase-like_dom_sf"/>
</dbReference>
<proteinExistence type="predicted"/>
<dbReference type="Proteomes" id="UP001529510">
    <property type="component" value="Unassembled WGS sequence"/>
</dbReference>
<evidence type="ECO:0000313" key="2">
    <source>
        <dbReference type="EMBL" id="KAL0159275.1"/>
    </source>
</evidence>
<feature type="domain" description="Serine-threonine/tyrosine-protein kinase catalytic" evidence="1">
    <location>
        <begin position="5"/>
        <end position="43"/>
    </location>
</feature>
<evidence type="ECO:0000313" key="3">
    <source>
        <dbReference type="Proteomes" id="UP001529510"/>
    </source>
</evidence>
<protein>
    <recommendedName>
        <fullName evidence="1">Serine-threonine/tyrosine-protein kinase catalytic domain-containing protein</fullName>
    </recommendedName>
</protein>
<organism evidence="2 3">
    <name type="scientific">Cirrhinus mrigala</name>
    <name type="common">Mrigala</name>
    <dbReference type="NCBI Taxonomy" id="683832"/>
    <lineage>
        <taxon>Eukaryota</taxon>
        <taxon>Metazoa</taxon>
        <taxon>Chordata</taxon>
        <taxon>Craniata</taxon>
        <taxon>Vertebrata</taxon>
        <taxon>Euteleostomi</taxon>
        <taxon>Actinopterygii</taxon>
        <taxon>Neopterygii</taxon>
        <taxon>Teleostei</taxon>
        <taxon>Ostariophysi</taxon>
        <taxon>Cypriniformes</taxon>
        <taxon>Cyprinidae</taxon>
        <taxon>Labeoninae</taxon>
        <taxon>Labeonini</taxon>
        <taxon>Cirrhinus</taxon>
    </lineage>
</organism>
<feature type="non-terminal residue" evidence="2">
    <location>
        <position position="49"/>
    </location>
</feature>
<feature type="non-terminal residue" evidence="2">
    <location>
        <position position="1"/>
    </location>
</feature>
<name>A0ABD0NB30_CIRMR</name>